<accession>A0A6P2C045</accession>
<dbReference type="OrthoDB" id="2472181at2"/>
<dbReference type="InterPro" id="IPR020845">
    <property type="entry name" value="AMP-binding_CS"/>
</dbReference>
<dbReference type="Pfam" id="PF13193">
    <property type="entry name" value="AMP-binding_C"/>
    <property type="match status" value="1"/>
</dbReference>
<dbReference type="InterPro" id="IPR010080">
    <property type="entry name" value="Thioester_reductase-like_dom"/>
</dbReference>
<feature type="compositionally biased region" description="Basic and acidic residues" evidence="3">
    <location>
        <begin position="591"/>
        <end position="605"/>
    </location>
</feature>
<dbReference type="SUPFAM" id="SSF47336">
    <property type="entry name" value="ACP-like"/>
    <property type="match status" value="1"/>
</dbReference>
<evidence type="ECO:0000313" key="6">
    <source>
        <dbReference type="Proteomes" id="UP000460272"/>
    </source>
</evidence>
<evidence type="ECO:0000313" key="5">
    <source>
        <dbReference type="EMBL" id="TVZ03811.1"/>
    </source>
</evidence>
<dbReference type="EMBL" id="RPFW01000003">
    <property type="protein sequence ID" value="TVZ03811.1"/>
    <property type="molecule type" value="Genomic_DNA"/>
</dbReference>
<dbReference type="SUPFAM" id="SSF56801">
    <property type="entry name" value="Acetyl-CoA synthetase-like"/>
    <property type="match status" value="1"/>
</dbReference>
<dbReference type="InterPro" id="IPR009081">
    <property type="entry name" value="PP-bd_ACP"/>
</dbReference>
<dbReference type="InterPro" id="IPR042099">
    <property type="entry name" value="ANL_N_sf"/>
</dbReference>
<sequence length="1134" mass="121149">MTSVLVHFGTLHGKPFVTYMPQPGETTPDAFVVVVNQLGQHSLWRAALPVPGGWRRQSGVMPRSDCLAAIEGAWPDIAPASVTARPGDQAAGDGEAFVHELFARQAAARPDAVAVAAGRARVTYCELDESAGRLARHLRENGVGPEVVVGVHLERGIDLIRAVLAVMKAGGGYLPLDPALPAERLTMMCAQAGPAVVLTAAAASFPCPTARMLPFAGQADLASGPAAGPVGRPHPDNLCYVIHTSGSTGDPKAVAVSYGSLASEIAPLAADYQIGPDDRVAQMAAMAFDTSVEQIFVALTRGARLTLPPSGTLAPSDLLRGIQRRGVTVVDLTPAYWHQMLALTKPDDERLRSLRLMITGGEMADPADCAAALRAVPGARLLNAYGLTEATITSALFEVSGWRPPEPWTAVPAGRPAGPARITILDGHLNPVPPGGSGEVYIGGPGVARGYIGRLGLTAERFLPDPAGEPGSRMYRTGDLGRWLMDGTLEIAGRIDRQLKVRGYRVEPGEIETVLAGHPDIEEVSVVASSNHSGHTRLVAYYTPTRTAARTALHHPRAASLRRYLLDRLPSYMVPAAFIVRHPQQNPAARPRKETGDARRAERTRAMPAQQRRQGGRGKAEPLTPTEAGLSALWARLLTQDQVGLEDEFFALGGDSLLAAEMLAHTDALFGIPADSVRSLTRSLLRDPTLRAFAAAVEDARAGRLSTDGDQAEIDFDRETRLSLKVRERGAQAGSAHGDQAPSRAEPEWRNPGEVLLTGAAGFLGAHLLSELLAATGARVHCLVRARDENAVLSRLRHAADRYELPVPRGDRVVPLPGDLAEPRLGLSDARFRELARRLDTIYHAGAQVNFIYPYQELRAANVTGTRELIRLAAMYRAIPLHYVSSTAVLAGLGVAGVREVTEETPLAYPELLHMGYVETKYVAEELLRAAGRAGLPMAIYRPLDIVGSLRTGAWSTSTEMAAMIRFIADTGLAPDIDLPLDFVPADACAAAMRHISVTAGAAGRTYHLASPEMAPIGTLVGRMRDKGYQIADIPVDDWVRELARQAARDPSHPMAAFLPLFVGRVAGGLTVAEMYLSHVFPVYGRSNTEHALLGSGIAFPPVSGELLDRNVERLMQTGYLPAPQAGQLQAHVG</sequence>
<dbReference type="InterPro" id="IPR025110">
    <property type="entry name" value="AMP-bd_C"/>
</dbReference>
<dbReference type="CDD" id="cd05930">
    <property type="entry name" value="A_NRPS"/>
    <property type="match status" value="1"/>
</dbReference>
<dbReference type="NCBIfam" id="TIGR01746">
    <property type="entry name" value="Thioester-redct"/>
    <property type="match status" value="1"/>
</dbReference>
<dbReference type="NCBIfam" id="TIGR01733">
    <property type="entry name" value="AA-adenyl-dom"/>
    <property type="match status" value="1"/>
</dbReference>
<evidence type="ECO:0000259" key="4">
    <source>
        <dbReference type="PROSITE" id="PS50075"/>
    </source>
</evidence>
<dbReference type="PANTHER" id="PTHR44845:SF6">
    <property type="entry name" value="BETA-ALANINE-ACTIVATING ENZYME"/>
    <property type="match status" value="1"/>
</dbReference>
<dbReference type="SUPFAM" id="SSF160582">
    <property type="entry name" value="MbtH-like"/>
    <property type="match status" value="1"/>
</dbReference>
<dbReference type="SUPFAM" id="SSF51735">
    <property type="entry name" value="NAD(P)-binding Rossmann-fold domains"/>
    <property type="match status" value="1"/>
</dbReference>
<proteinExistence type="predicted"/>
<name>A0A6P2C045_9ACTN</name>
<dbReference type="PANTHER" id="PTHR44845">
    <property type="entry name" value="CARRIER DOMAIN-CONTAINING PROTEIN"/>
    <property type="match status" value="1"/>
</dbReference>
<dbReference type="InterPro" id="IPR036291">
    <property type="entry name" value="NAD(P)-bd_dom_sf"/>
</dbReference>
<dbReference type="Gene3D" id="3.40.50.720">
    <property type="entry name" value="NAD(P)-binding Rossmann-like Domain"/>
    <property type="match status" value="1"/>
</dbReference>
<dbReference type="PROSITE" id="PS00455">
    <property type="entry name" value="AMP_BINDING"/>
    <property type="match status" value="1"/>
</dbReference>
<keyword evidence="1" id="KW-0596">Phosphopantetheine</keyword>
<dbReference type="PROSITE" id="PS50075">
    <property type="entry name" value="CARRIER"/>
    <property type="match status" value="1"/>
</dbReference>
<evidence type="ECO:0000256" key="2">
    <source>
        <dbReference type="ARBA" id="ARBA00022553"/>
    </source>
</evidence>
<evidence type="ECO:0000256" key="1">
    <source>
        <dbReference type="ARBA" id="ARBA00022450"/>
    </source>
</evidence>
<dbReference type="PIRSF" id="PIRSF001617">
    <property type="entry name" value="Alpha-AR"/>
    <property type="match status" value="1"/>
</dbReference>
<dbReference type="InterPro" id="IPR005153">
    <property type="entry name" value="MbtH-like_dom"/>
</dbReference>
<evidence type="ECO:0000256" key="3">
    <source>
        <dbReference type="SAM" id="MobiDB-lite"/>
    </source>
</evidence>
<gene>
    <name evidence="5" type="ORF">EAS64_15230</name>
</gene>
<dbReference type="Pfam" id="PF03621">
    <property type="entry name" value="MbtH"/>
    <property type="match status" value="1"/>
</dbReference>
<dbReference type="Proteomes" id="UP000460272">
    <property type="component" value="Unassembled WGS sequence"/>
</dbReference>
<reference evidence="5 6" key="1">
    <citation type="submission" date="2018-11" db="EMBL/GenBank/DDBJ databases">
        <title>Trebonia kvetii gen.nov., sp.nov., a novel acidophilic actinobacterium, and proposal of the new actinobacterial family Treboniaceae fam. nov.</title>
        <authorList>
            <person name="Rapoport D."/>
            <person name="Sagova-Mareckova M."/>
            <person name="Sedlacek I."/>
            <person name="Provaznik J."/>
            <person name="Kralova S."/>
            <person name="Pavlinic D."/>
            <person name="Benes V."/>
            <person name="Kopecky J."/>
        </authorList>
    </citation>
    <scope>NUCLEOTIDE SEQUENCE [LARGE SCALE GENOMIC DNA]</scope>
    <source>
        <strain evidence="5 6">15Tr583</strain>
    </source>
</reference>
<dbReference type="Pfam" id="PF00550">
    <property type="entry name" value="PP-binding"/>
    <property type="match status" value="1"/>
</dbReference>
<dbReference type="CDD" id="cd05235">
    <property type="entry name" value="SDR_e1"/>
    <property type="match status" value="1"/>
</dbReference>
<protein>
    <submittedName>
        <fullName evidence="5">Amino acid adenylation domain-containing protein</fullName>
    </submittedName>
</protein>
<dbReference type="Gene3D" id="3.40.50.12780">
    <property type="entry name" value="N-terminal domain of ligase-like"/>
    <property type="match status" value="1"/>
</dbReference>
<dbReference type="InterPro" id="IPR038020">
    <property type="entry name" value="MbtH-like_sf"/>
</dbReference>
<dbReference type="InterPro" id="IPR000873">
    <property type="entry name" value="AMP-dep_synth/lig_dom"/>
</dbReference>
<feature type="region of interest" description="Disordered" evidence="3">
    <location>
        <begin position="727"/>
        <end position="748"/>
    </location>
</feature>
<dbReference type="InterPro" id="IPR010071">
    <property type="entry name" value="AA_adenyl_dom"/>
</dbReference>
<dbReference type="FunFam" id="3.40.50.980:FF:000001">
    <property type="entry name" value="Non-ribosomal peptide synthetase"/>
    <property type="match status" value="1"/>
</dbReference>
<dbReference type="Gene3D" id="1.10.1200.10">
    <property type="entry name" value="ACP-like"/>
    <property type="match status" value="1"/>
</dbReference>
<dbReference type="Gene3D" id="3.90.820.10">
    <property type="entry name" value="Structural Genomics, Unknown Function 30-nov-00 1gh9 Mol_id"/>
    <property type="match status" value="1"/>
</dbReference>
<keyword evidence="6" id="KW-1185">Reference proteome</keyword>
<dbReference type="InterPro" id="IPR045851">
    <property type="entry name" value="AMP-bd_C_sf"/>
</dbReference>
<dbReference type="Gene3D" id="3.30.300.30">
    <property type="match status" value="1"/>
</dbReference>
<organism evidence="5 6">
    <name type="scientific">Trebonia kvetii</name>
    <dbReference type="NCBI Taxonomy" id="2480626"/>
    <lineage>
        <taxon>Bacteria</taxon>
        <taxon>Bacillati</taxon>
        <taxon>Actinomycetota</taxon>
        <taxon>Actinomycetes</taxon>
        <taxon>Streptosporangiales</taxon>
        <taxon>Treboniaceae</taxon>
        <taxon>Trebonia</taxon>
    </lineage>
</organism>
<dbReference type="Pfam" id="PF07993">
    <property type="entry name" value="NAD_binding_4"/>
    <property type="match status" value="1"/>
</dbReference>
<dbReference type="AlphaFoldDB" id="A0A6P2C045"/>
<feature type="domain" description="Carrier" evidence="4">
    <location>
        <begin position="621"/>
        <end position="701"/>
    </location>
</feature>
<dbReference type="FunFam" id="3.40.50.12780:FF:000012">
    <property type="entry name" value="Non-ribosomal peptide synthetase"/>
    <property type="match status" value="1"/>
</dbReference>
<keyword evidence="2" id="KW-0597">Phosphoprotein</keyword>
<dbReference type="InterPro" id="IPR036736">
    <property type="entry name" value="ACP-like_sf"/>
</dbReference>
<dbReference type="Pfam" id="PF00501">
    <property type="entry name" value="AMP-binding"/>
    <property type="match status" value="1"/>
</dbReference>
<feature type="region of interest" description="Disordered" evidence="3">
    <location>
        <begin position="583"/>
        <end position="624"/>
    </location>
</feature>
<comment type="caution">
    <text evidence="5">The sequence shown here is derived from an EMBL/GenBank/DDBJ whole genome shotgun (WGS) entry which is preliminary data.</text>
</comment>
<dbReference type="InterPro" id="IPR013120">
    <property type="entry name" value="FAR_NAD-bd"/>
</dbReference>
<dbReference type="SMART" id="SM00923">
    <property type="entry name" value="MbtH"/>
    <property type="match status" value="1"/>
</dbReference>